<keyword evidence="2" id="KW-0378">Hydrolase</keyword>
<dbReference type="GO" id="GO:0008409">
    <property type="term" value="F:5'-3' exonuclease activity"/>
    <property type="evidence" value="ECO:0007669"/>
    <property type="project" value="InterPro"/>
</dbReference>
<dbReference type="Gene3D" id="3.40.50.1010">
    <property type="entry name" value="5'-nuclease"/>
    <property type="match status" value="1"/>
</dbReference>
<evidence type="ECO:0000256" key="3">
    <source>
        <dbReference type="ARBA" id="ARBA00023125"/>
    </source>
</evidence>
<sequence length="428" mass="49092">MKTVFVMMASHKASPRTFECEMKSLMIALRDMSGYNLDHARIENGRVTLHLTDKPSFGDYQVKSSQDGATATVVCHGFSNLSKTNLLEALSKMIRQVQKLDKVGMNRLTSAEIIGDTFTVQLMNENEIPQPKVNRSRTLLLIDGANLLSRGYFATSFRGDLMQNQDGLYTNGVYVFVKKLMRLIESFRATHVVVCWDVGRTETFRRQIYPDYKALRDETEPELKQQFETTEEVLRLMNIPQIRLRPYEADDLIGALSTKWVEQTNDDERCFIYSSDKDMFQLLDTGGHVLQVISRNKEDVVYSSTNFEKEYGVTPRQWIDVKSLLGETGKSSDNIPGCKGVGEKAAFPLVQSYGSLEGIYRQLDNLDKSFSRYRKKLEEGKENVELSKRLVTIIRDIPNIASDFEPYELHVNEQGKRKAYEWLNFTRT</sequence>
<dbReference type="SMART" id="SM00279">
    <property type="entry name" value="HhH2"/>
    <property type="match status" value="1"/>
</dbReference>
<dbReference type="Pfam" id="PF01367">
    <property type="entry name" value="5_3_exonuc"/>
    <property type="match status" value="1"/>
</dbReference>
<dbReference type="Gene3D" id="1.10.150.20">
    <property type="entry name" value="5' to 3' exonuclease, C-terminal subdomain"/>
    <property type="match status" value="1"/>
</dbReference>
<dbReference type="PANTHER" id="PTHR42646:SF2">
    <property type="entry name" value="5'-3' EXONUCLEASE FAMILY PROTEIN"/>
    <property type="match status" value="1"/>
</dbReference>
<dbReference type="Pfam" id="PF02739">
    <property type="entry name" value="5_3_exonuc_N"/>
    <property type="match status" value="1"/>
</dbReference>
<dbReference type="SUPFAM" id="SSF88723">
    <property type="entry name" value="PIN domain-like"/>
    <property type="match status" value="1"/>
</dbReference>
<dbReference type="InterPro" id="IPR038969">
    <property type="entry name" value="FEN"/>
</dbReference>
<evidence type="ECO:0000256" key="5">
    <source>
        <dbReference type="ARBA" id="ARBA00050026"/>
    </source>
</evidence>
<evidence type="ECO:0000256" key="4">
    <source>
        <dbReference type="ARBA" id="ARBA00049957"/>
    </source>
</evidence>
<protein>
    <recommendedName>
        <fullName evidence="5">5'-3' exonuclease</fullName>
    </recommendedName>
</protein>
<dbReference type="SUPFAM" id="SSF47807">
    <property type="entry name" value="5' to 3' exonuclease, C-terminal subdomain"/>
    <property type="match status" value="1"/>
</dbReference>
<dbReference type="FunFam" id="1.10.150.20:FF:000003">
    <property type="entry name" value="DNA polymerase I"/>
    <property type="match status" value="1"/>
</dbReference>
<dbReference type="InterPro" id="IPR008918">
    <property type="entry name" value="HhH2"/>
</dbReference>
<dbReference type="CDD" id="cd09859">
    <property type="entry name" value="PIN_53EXO"/>
    <property type="match status" value="1"/>
</dbReference>
<comment type="function">
    <text evidence="4">5'-3' exonuclease acting preferentially on double-stranded DNA.</text>
</comment>
<dbReference type="InterPro" id="IPR020046">
    <property type="entry name" value="5-3_exonucl_a-hlix_arch_N"/>
</dbReference>
<dbReference type="InterPro" id="IPR002421">
    <property type="entry name" value="5-3_exonuclease"/>
</dbReference>
<dbReference type="RefSeq" id="WP_003321251.1">
    <property type="nucleotide sequence ID" value="NZ_ALPT02000044.1"/>
</dbReference>
<dbReference type="InterPro" id="IPR029060">
    <property type="entry name" value="PIN-like_dom_sf"/>
</dbReference>
<dbReference type="GO" id="GO:0017108">
    <property type="term" value="F:5'-flap endonuclease activity"/>
    <property type="evidence" value="ECO:0007669"/>
    <property type="project" value="InterPro"/>
</dbReference>
<feature type="domain" description="5'-3' exonuclease" evidence="6">
    <location>
        <begin position="134"/>
        <end position="410"/>
    </location>
</feature>
<dbReference type="OrthoDB" id="9806424at2"/>
<comment type="caution">
    <text evidence="7">The sequence shown here is derived from an EMBL/GenBank/DDBJ whole genome shotgun (WGS) entry which is preliminary data.</text>
</comment>
<dbReference type="AlphaFoldDB" id="A0A4S4K5C4"/>
<reference evidence="7 8" key="1">
    <citation type="submission" date="2014-01" db="EMBL/GenBank/DDBJ databases">
        <title>Draft genome sequencing of Bacillus alcalophilus CGMCC 1.3604.</title>
        <authorList>
            <person name="Yang J."/>
            <person name="Diao L."/>
            <person name="Yang S."/>
        </authorList>
    </citation>
    <scope>NUCLEOTIDE SEQUENCE [LARGE SCALE GENOMIC DNA]</scope>
    <source>
        <strain evidence="7 8">CGMCC 1.3604</strain>
    </source>
</reference>
<keyword evidence="1" id="KW-0540">Nuclease</keyword>
<name>A0A4S4K5C4_ALKAL</name>
<proteinExistence type="predicted"/>
<dbReference type="PANTHER" id="PTHR42646">
    <property type="entry name" value="FLAP ENDONUCLEASE XNI"/>
    <property type="match status" value="1"/>
</dbReference>
<dbReference type="InterPro" id="IPR036279">
    <property type="entry name" value="5-3_exonuclease_C_sf"/>
</dbReference>
<evidence type="ECO:0000256" key="1">
    <source>
        <dbReference type="ARBA" id="ARBA00022722"/>
    </source>
</evidence>
<dbReference type="EMBL" id="JALP01000078">
    <property type="protein sequence ID" value="THG91329.1"/>
    <property type="molecule type" value="Genomic_DNA"/>
</dbReference>
<dbReference type="GO" id="GO:0003677">
    <property type="term" value="F:DNA binding"/>
    <property type="evidence" value="ECO:0007669"/>
    <property type="project" value="UniProtKB-KW"/>
</dbReference>
<dbReference type="CDD" id="cd09898">
    <property type="entry name" value="H3TH_53EXO"/>
    <property type="match status" value="1"/>
</dbReference>
<dbReference type="GO" id="GO:0033567">
    <property type="term" value="P:DNA replication, Okazaki fragment processing"/>
    <property type="evidence" value="ECO:0007669"/>
    <property type="project" value="InterPro"/>
</dbReference>
<evidence type="ECO:0000313" key="8">
    <source>
        <dbReference type="Proteomes" id="UP000297014"/>
    </source>
</evidence>
<dbReference type="SMART" id="SM00475">
    <property type="entry name" value="53EXOc"/>
    <property type="match status" value="1"/>
</dbReference>
<accession>A0A4S4K5C4</accession>
<keyword evidence="3" id="KW-0238">DNA-binding</keyword>
<dbReference type="Proteomes" id="UP000297014">
    <property type="component" value="Unassembled WGS sequence"/>
</dbReference>
<dbReference type="SMR" id="A0A4S4K5C4"/>
<dbReference type="InterPro" id="IPR020045">
    <property type="entry name" value="DNA_polI_H3TH"/>
</dbReference>
<evidence type="ECO:0000259" key="6">
    <source>
        <dbReference type="SMART" id="SM00475"/>
    </source>
</evidence>
<organism evidence="7 8">
    <name type="scientific">Alkalihalobacillus alcalophilus ATCC 27647 = CGMCC 1.3604</name>
    <dbReference type="NCBI Taxonomy" id="1218173"/>
    <lineage>
        <taxon>Bacteria</taxon>
        <taxon>Bacillati</taxon>
        <taxon>Bacillota</taxon>
        <taxon>Bacilli</taxon>
        <taxon>Bacillales</taxon>
        <taxon>Bacillaceae</taxon>
        <taxon>Alkalihalobacillus</taxon>
    </lineage>
</organism>
<evidence type="ECO:0000256" key="2">
    <source>
        <dbReference type="ARBA" id="ARBA00022801"/>
    </source>
</evidence>
<gene>
    <name evidence="7" type="ORF">AJ85_05760</name>
</gene>
<evidence type="ECO:0000313" key="7">
    <source>
        <dbReference type="EMBL" id="THG91329.1"/>
    </source>
</evidence>